<dbReference type="PIRSF" id="PIRSF000429">
    <property type="entry name" value="Ac-CoA_Ac_transf"/>
    <property type="match status" value="1"/>
</dbReference>
<comment type="similarity">
    <text evidence="2 6">Belongs to the thiolase-like superfamily. Thiolase family.</text>
</comment>
<dbReference type="InterPro" id="IPR016039">
    <property type="entry name" value="Thiolase-like"/>
</dbReference>
<accession>A0A7I4YER2</accession>
<evidence type="ECO:0000259" key="8">
    <source>
        <dbReference type="Pfam" id="PF02803"/>
    </source>
</evidence>
<dbReference type="PANTHER" id="PTHR18919:SF107">
    <property type="entry name" value="ACETYL-COA ACETYLTRANSFERASE, CYTOSOLIC"/>
    <property type="match status" value="1"/>
</dbReference>
<evidence type="ECO:0000256" key="1">
    <source>
        <dbReference type="ARBA" id="ARBA00005189"/>
    </source>
</evidence>
<dbReference type="OrthoDB" id="5404651at2759"/>
<evidence type="ECO:0000259" key="7">
    <source>
        <dbReference type="Pfam" id="PF00108"/>
    </source>
</evidence>
<sequence>MASKSGVFIVGAKRTAFGTFGGKLKNHSATDLGVFATIAALQHASVKADNIDHVIFGNVVASSKDGIYLTRHIGLRSGVPQNVPALTVNRLCGSGFQALINAAQQIKLGESKLVVAGGTENMTQTPFAVRNIRFGTALGMKYEFEDMLWESLTDSYAKLAMGQTAEKLGAQYKVSRSDADAFALRSQQLWKKAQDAGFYKAEIAPMNVKGRKGEETFEVDEHPRPETTMESLAKLKPVFQKDGLINAGNASGICDGAAAMVVAGEDAIKEHGLKPLARVVSYATVGCDPTIMGIGPAPAIRQVLAHTGLKIDDIDIFEVNEAFAPQALAVQRELGIPMEKLNLNGGAIALGHPLGASGARISVHLTHELKRRNMKYAIGSACIGGGQGVAVLFENTN</sequence>
<feature type="domain" description="Thiolase N-terminal" evidence="7">
    <location>
        <begin position="7"/>
        <end position="265"/>
    </location>
</feature>
<dbReference type="InterPro" id="IPR020617">
    <property type="entry name" value="Thiolase_C"/>
</dbReference>
<keyword evidence="4 6" id="KW-0012">Acyltransferase</keyword>
<evidence type="ECO:0000256" key="2">
    <source>
        <dbReference type="ARBA" id="ARBA00010982"/>
    </source>
</evidence>
<proteinExistence type="inferred from homology"/>
<dbReference type="PANTHER" id="PTHR18919">
    <property type="entry name" value="ACETYL-COA C-ACYLTRANSFERASE"/>
    <property type="match status" value="1"/>
</dbReference>
<dbReference type="CDD" id="cd00751">
    <property type="entry name" value="thiolase"/>
    <property type="match status" value="1"/>
</dbReference>
<dbReference type="PROSITE" id="PS00737">
    <property type="entry name" value="THIOLASE_2"/>
    <property type="match status" value="1"/>
</dbReference>
<dbReference type="OMA" id="RWCASSM"/>
<dbReference type="InterPro" id="IPR020613">
    <property type="entry name" value="Thiolase_CS"/>
</dbReference>
<feature type="active site" description="Proton acceptor" evidence="5">
    <location>
        <position position="382"/>
    </location>
</feature>
<dbReference type="WBParaSite" id="HCON_00091050-00001">
    <property type="protein sequence ID" value="HCON_00091050-00001"/>
    <property type="gene ID" value="HCON_00091050"/>
</dbReference>
<dbReference type="Pfam" id="PF00108">
    <property type="entry name" value="Thiolase_N"/>
    <property type="match status" value="1"/>
</dbReference>
<dbReference type="PROSITE" id="PS00099">
    <property type="entry name" value="THIOLASE_3"/>
    <property type="match status" value="1"/>
</dbReference>
<dbReference type="AlphaFoldDB" id="A0A7I4YER2"/>
<dbReference type="InterPro" id="IPR002155">
    <property type="entry name" value="Thiolase"/>
</dbReference>
<keyword evidence="3 6" id="KW-0808">Transferase</keyword>
<organism evidence="9 10">
    <name type="scientific">Haemonchus contortus</name>
    <name type="common">Barber pole worm</name>
    <dbReference type="NCBI Taxonomy" id="6289"/>
    <lineage>
        <taxon>Eukaryota</taxon>
        <taxon>Metazoa</taxon>
        <taxon>Ecdysozoa</taxon>
        <taxon>Nematoda</taxon>
        <taxon>Chromadorea</taxon>
        <taxon>Rhabditida</taxon>
        <taxon>Rhabditina</taxon>
        <taxon>Rhabditomorpha</taxon>
        <taxon>Strongyloidea</taxon>
        <taxon>Trichostrongylidae</taxon>
        <taxon>Haemonchus</taxon>
    </lineage>
</organism>
<feature type="active site" description="Proton acceptor" evidence="5">
    <location>
        <position position="352"/>
    </location>
</feature>
<evidence type="ECO:0000256" key="5">
    <source>
        <dbReference type="PIRSR" id="PIRSR000429-1"/>
    </source>
</evidence>
<dbReference type="GO" id="GO:0003985">
    <property type="term" value="F:acetyl-CoA C-acetyltransferase activity"/>
    <property type="evidence" value="ECO:0007669"/>
    <property type="project" value="TreeGrafter"/>
</dbReference>
<dbReference type="FunFam" id="3.40.47.10:FF:000010">
    <property type="entry name" value="Acetyl-CoA acetyltransferase (Thiolase)"/>
    <property type="match status" value="1"/>
</dbReference>
<evidence type="ECO:0000313" key="10">
    <source>
        <dbReference type="WBParaSite" id="HCON_00091050-00001"/>
    </source>
</evidence>
<evidence type="ECO:0000256" key="3">
    <source>
        <dbReference type="ARBA" id="ARBA00022679"/>
    </source>
</evidence>
<dbReference type="GO" id="GO:0006635">
    <property type="term" value="P:fatty acid beta-oxidation"/>
    <property type="evidence" value="ECO:0007669"/>
    <property type="project" value="TreeGrafter"/>
</dbReference>
<dbReference type="PROSITE" id="PS00098">
    <property type="entry name" value="THIOLASE_1"/>
    <property type="match status" value="1"/>
</dbReference>
<dbReference type="InterPro" id="IPR020615">
    <property type="entry name" value="Thiolase_acyl_enz_int_AS"/>
</dbReference>
<reference evidence="10" key="1">
    <citation type="submission" date="2020-12" db="UniProtKB">
        <authorList>
            <consortium name="WormBaseParasite"/>
        </authorList>
    </citation>
    <scope>IDENTIFICATION</scope>
    <source>
        <strain evidence="10">MHco3</strain>
    </source>
</reference>
<dbReference type="Gene3D" id="3.40.47.10">
    <property type="match status" value="2"/>
</dbReference>
<dbReference type="InterPro" id="IPR020616">
    <property type="entry name" value="Thiolase_N"/>
</dbReference>
<protein>
    <submittedName>
        <fullName evidence="10">3-ketoacyl-CoA thiolase, mitochondrial</fullName>
    </submittedName>
</protein>
<evidence type="ECO:0000256" key="4">
    <source>
        <dbReference type="ARBA" id="ARBA00023315"/>
    </source>
</evidence>
<keyword evidence="9" id="KW-1185">Reference proteome</keyword>
<feature type="domain" description="Thiolase C-terminal" evidence="8">
    <location>
        <begin position="273"/>
        <end position="394"/>
    </location>
</feature>
<name>A0A7I4YER2_HAECO</name>
<dbReference type="SUPFAM" id="SSF53901">
    <property type="entry name" value="Thiolase-like"/>
    <property type="match status" value="2"/>
</dbReference>
<dbReference type="NCBIfam" id="TIGR01930">
    <property type="entry name" value="AcCoA-C-Actrans"/>
    <property type="match status" value="1"/>
</dbReference>
<dbReference type="Pfam" id="PF02803">
    <property type="entry name" value="Thiolase_C"/>
    <property type="match status" value="1"/>
</dbReference>
<evidence type="ECO:0000313" key="9">
    <source>
        <dbReference type="Proteomes" id="UP000025227"/>
    </source>
</evidence>
<evidence type="ECO:0000256" key="6">
    <source>
        <dbReference type="RuleBase" id="RU003557"/>
    </source>
</evidence>
<dbReference type="GO" id="GO:0005739">
    <property type="term" value="C:mitochondrion"/>
    <property type="evidence" value="ECO:0007669"/>
    <property type="project" value="TreeGrafter"/>
</dbReference>
<dbReference type="Proteomes" id="UP000025227">
    <property type="component" value="Unplaced"/>
</dbReference>
<feature type="active site" description="Acyl-thioester intermediate" evidence="5">
    <location>
        <position position="92"/>
    </location>
</feature>
<comment type="pathway">
    <text evidence="1">Lipid metabolism.</text>
</comment>
<dbReference type="InterPro" id="IPR020610">
    <property type="entry name" value="Thiolase_AS"/>
</dbReference>